<dbReference type="PROSITE" id="PS51154">
    <property type="entry name" value="MACRO"/>
    <property type="match status" value="1"/>
</dbReference>
<dbReference type="Pfam" id="PF01661">
    <property type="entry name" value="Macro"/>
    <property type="match status" value="1"/>
</dbReference>
<dbReference type="InParanoid" id="A0A167Q6I3"/>
<protein>
    <recommendedName>
        <fullName evidence="1">Macro domain-containing protein</fullName>
    </recommendedName>
</protein>
<accession>A0A167Q6I3</accession>
<dbReference type="SMART" id="SM00506">
    <property type="entry name" value="A1pp"/>
    <property type="match status" value="1"/>
</dbReference>
<sequence>MSSIAERGAANLKTMYARMGKSIEANEKLVSSMASKVSLCHTDITKLKVDAIVNAANETLLGGGGVDGAIHRAAGPRLVEECSTLGGCREGEAKITAGYNLPSKHVIHTVGPQSEKPDVLANCYLNSLKLLEQNNLRSIAFPCIATGVYGYDNEKAANVALWTTRKFIQDRMTAGKDPVDKIIFDLFNQKDIAIYKDLLPVYFPAASTTIENS</sequence>
<dbReference type="GO" id="GO:0042278">
    <property type="term" value="P:purine nucleoside metabolic process"/>
    <property type="evidence" value="ECO:0007669"/>
    <property type="project" value="TreeGrafter"/>
</dbReference>
<dbReference type="GO" id="GO:0005654">
    <property type="term" value="C:nucleoplasm"/>
    <property type="evidence" value="ECO:0007669"/>
    <property type="project" value="TreeGrafter"/>
</dbReference>
<feature type="domain" description="Macro" evidence="1">
    <location>
        <begin position="24"/>
        <end position="203"/>
    </location>
</feature>
<dbReference type="OrthoDB" id="6077599at2759"/>
<dbReference type="PANTHER" id="PTHR11106">
    <property type="entry name" value="GANGLIOSIDE INDUCED DIFFERENTIATION ASSOCIATED PROTEIN 2-RELATED"/>
    <property type="match status" value="1"/>
</dbReference>
<dbReference type="RefSeq" id="XP_018297197.1">
    <property type="nucleotide sequence ID" value="XM_018440278.1"/>
</dbReference>
<dbReference type="VEuPathDB" id="FungiDB:PHYBLDRAFT_58204"/>
<dbReference type="GO" id="GO:0006974">
    <property type="term" value="P:DNA damage response"/>
    <property type="evidence" value="ECO:0007669"/>
    <property type="project" value="TreeGrafter"/>
</dbReference>
<dbReference type="STRING" id="763407.A0A167Q6I3"/>
<dbReference type="InterPro" id="IPR002589">
    <property type="entry name" value="Macro_dom"/>
</dbReference>
<dbReference type="CDD" id="cd02908">
    <property type="entry name" value="Macro_OAADPr_deacetylase"/>
    <property type="match status" value="1"/>
</dbReference>
<reference evidence="3" key="1">
    <citation type="submission" date="2015-06" db="EMBL/GenBank/DDBJ databases">
        <title>Expansion of signal transduction pathways in fungi by whole-genome duplication.</title>
        <authorList>
            <consortium name="DOE Joint Genome Institute"/>
            <person name="Corrochano L.M."/>
            <person name="Kuo A."/>
            <person name="Marcet-Houben M."/>
            <person name="Polaino S."/>
            <person name="Salamov A."/>
            <person name="Villalobos J.M."/>
            <person name="Alvarez M.I."/>
            <person name="Avalos J."/>
            <person name="Benito E.P."/>
            <person name="Benoit I."/>
            <person name="Burger G."/>
            <person name="Camino L.P."/>
            <person name="Canovas D."/>
            <person name="Cerda-Olmedo E."/>
            <person name="Cheng J.-F."/>
            <person name="Dominguez A."/>
            <person name="Elias M."/>
            <person name="Eslava A.P."/>
            <person name="Glaser F."/>
            <person name="Grimwood J."/>
            <person name="Gutierrez G."/>
            <person name="Heitman J."/>
            <person name="Henrissat B."/>
            <person name="Iturriaga E.A."/>
            <person name="Lang B.F."/>
            <person name="Lavin J.L."/>
            <person name="Lee S."/>
            <person name="Li W."/>
            <person name="Lindquist E."/>
            <person name="Lopez-Garcia S."/>
            <person name="Luque E.M."/>
            <person name="Marcos A.T."/>
            <person name="Martin J."/>
            <person name="McCluskey K."/>
            <person name="Medina H.R."/>
            <person name="Miralles-Duran A."/>
            <person name="Miyazaki A."/>
            <person name="Munoz-Torres E."/>
            <person name="Oguiza J.A."/>
            <person name="Ohm R."/>
            <person name="Olmedo M."/>
            <person name="Orejas M."/>
            <person name="Ortiz-Castellanos L."/>
            <person name="Pisabarro A.G."/>
            <person name="Rodriguez-Romero J."/>
            <person name="Ruiz-Herrera J."/>
            <person name="Ruiz-Vazquez R."/>
            <person name="Sanz C."/>
            <person name="Schackwitz W."/>
            <person name="Schmutz J."/>
            <person name="Shahriari M."/>
            <person name="Shelest E."/>
            <person name="Silva-Franco F."/>
            <person name="Soanes D."/>
            <person name="Syed K."/>
            <person name="Tagua V.G."/>
            <person name="Talbot N.J."/>
            <person name="Thon M."/>
            <person name="De vries R.P."/>
            <person name="Wiebenga A."/>
            <person name="Yadav J.S."/>
            <person name="Braun E.L."/>
            <person name="Baker S."/>
            <person name="Garre V."/>
            <person name="Horwitz B."/>
            <person name="Torres-Martinez S."/>
            <person name="Idnurm A."/>
            <person name="Herrera-Estrella A."/>
            <person name="Gabaldon T."/>
            <person name="Grigoriev I.V."/>
        </authorList>
    </citation>
    <scope>NUCLEOTIDE SEQUENCE [LARGE SCALE GENOMIC DNA]</scope>
    <source>
        <strain evidence="3">NRRL 1555(-)</strain>
    </source>
</reference>
<dbReference type="Proteomes" id="UP000077315">
    <property type="component" value="Unassembled WGS sequence"/>
</dbReference>
<dbReference type="EMBL" id="KV440972">
    <property type="protein sequence ID" value="OAD79157.1"/>
    <property type="molecule type" value="Genomic_DNA"/>
</dbReference>
<organism evidence="2 3">
    <name type="scientific">Phycomyces blakesleeanus (strain ATCC 8743b / DSM 1359 / FGSC 10004 / NBRC 33097 / NRRL 1555)</name>
    <dbReference type="NCBI Taxonomy" id="763407"/>
    <lineage>
        <taxon>Eukaryota</taxon>
        <taxon>Fungi</taxon>
        <taxon>Fungi incertae sedis</taxon>
        <taxon>Mucoromycota</taxon>
        <taxon>Mucoromycotina</taxon>
        <taxon>Mucoromycetes</taxon>
        <taxon>Mucorales</taxon>
        <taxon>Phycomycetaceae</taxon>
        <taxon>Phycomyces</taxon>
    </lineage>
</organism>
<dbReference type="SUPFAM" id="SSF52949">
    <property type="entry name" value="Macro domain-like"/>
    <property type="match status" value="1"/>
</dbReference>
<dbReference type="GO" id="GO:0140293">
    <property type="term" value="F:ADP-ribosylglutamate hydrolase activity"/>
    <property type="evidence" value="ECO:0007669"/>
    <property type="project" value="TreeGrafter"/>
</dbReference>
<keyword evidence="3" id="KW-1185">Reference proteome</keyword>
<dbReference type="GO" id="GO:0140291">
    <property type="term" value="P:peptidyl-glutamate ADP-deribosylation"/>
    <property type="evidence" value="ECO:0007669"/>
    <property type="project" value="TreeGrafter"/>
</dbReference>
<proteinExistence type="predicted"/>
<dbReference type="AlphaFoldDB" id="A0A167Q6I3"/>
<gene>
    <name evidence="2" type="ORF">PHYBLDRAFT_58204</name>
</gene>
<dbReference type="Gene3D" id="3.40.220.10">
    <property type="entry name" value="Leucine Aminopeptidase, subunit E, domain 1"/>
    <property type="match status" value="1"/>
</dbReference>
<dbReference type="InterPro" id="IPR043472">
    <property type="entry name" value="Macro_dom-like"/>
</dbReference>
<name>A0A167Q6I3_PHYB8</name>
<evidence type="ECO:0000313" key="3">
    <source>
        <dbReference type="Proteomes" id="UP000077315"/>
    </source>
</evidence>
<dbReference type="GeneID" id="29001184"/>
<evidence type="ECO:0000313" key="2">
    <source>
        <dbReference type="EMBL" id="OAD79157.1"/>
    </source>
</evidence>
<dbReference type="PANTHER" id="PTHR11106:SF27">
    <property type="entry name" value="MACRO DOMAIN-CONTAINING PROTEIN"/>
    <property type="match status" value="1"/>
</dbReference>
<evidence type="ECO:0000259" key="1">
    <source>
        <dbReference type="PROSITE" id="PS51154"/>
    </source>
</evidence>